<comment type="catalytic activity">
    <reaction evidence="6">
        <text>[GlcNAc-(1-&gt;4)-Mur2Ac(oyl-L-Ala-gamma-D-Glu-L-Lys-D-Ala-D-Ala)](n)-di-trans,octa-cis-undecaprenyl diphosphate + beta-D-GlcNAc-(1-&gt;4)-Mur2Ac(oyl-L-Ala-gamma-D-Glu-L-Lys-D-Ala-D-Ala)-di-trans,octa-cis-undecaprenyl diphosphate = [GlcNAc-(1-&gt;4)-Mur2Ac(oyl-L-Ala-gamma-D-Glu-L-Lys-D-Ala-D-Ala)](n+1)-di-trans,octa-cis-undecaprenyl diphosphate + di-trans,octa-cis-undecaprenyl diphosphate + H(+)</text>
        <dbReference type="Rhea" id="RHEA:23708"/>
        <dbReference type="Rhea" id="RHEA-COMP:9602"/>
        <dbReference type="Rhea" id="RHEA-COMP:9603"/>
        <dbReference type="ChEBI" id="CHEBI:15378"/>
        <dbReference type="ChEBI" id="CHEBI:58405"/>
        <dbReference type="ChEBI" id="CHEBI:60033"/>
        <dbReference type="ChEBI" id="CHEBI:78435"/>
        <dbReference type="EC" id="2.4.99.28"/>
    </reaction>
</comment>
<comment type="pathway">
    <text evidence="6">Cell wall biogenesis; peptidoglycan biosynthesis.</text>
</comment>
<keyword evidence="6" id="KW-0961">Cell wall biogenesis/degradation</keyword>
<dbReference type="PANTHER" id="PTHR30474">
    <property type="entry name" value="CELL CYCLE PROTEIN"/>
    <property type="match status" value="1"/>
</dbReference>
<gene>
    <name evidence="6 7" type="primary">rodA</name>
    <name evidence="6" type="synonym">mrdB</name>
    <name evidence="7" type="ORF">GCM10009069_02940</name>
</gene>
<dbReference type="Proteomes" id="UP000634004">
    <property type="component" value="Unassembled WGS sequence"/>
</dbReference>
<dbReference type="InterPro" id="IPR011923">
    <property type="entry name" value="RodA/MrdB"/>
</dbReference>
<comment type="subcellular location">
    <subcellularLocation>
        <location evidence="6">Cell inner membrane</location>
        <topology evidence="6">Multi-pass membrane protein</topology>
    </subcellularLocation>
    <subcellularLocation>
        <location evidence="1">Membrane</location>
        <topology evidence="1">Multi-pass membrane protein</topology>
    </subcellularLocation>
</comment>
<evidence type="ECO:0000256" key="1">
    <source>
        <dbReference type="ARBA" id="ARBA00004141"/>
    </source>
</evidence>
<dbReference type="NCBIfam" id="TIGR02210">
    <property type="entry name" value="rodA_shape"/>
    <property type="match status" value="1"/>
</dbReference>
<evidence type="ECO:0000256" key="4">
    <source>
        <dbReference type="ARBA" id="ARBA00022989"/>
    </source>
</evidence>
<dbReference type="PANTHER" id="PTHR30474:SF1">
    <property type="entry name" value="PEPTIDOGLYCAN GLYCOSYLTRANSFERASE MRDB"/>
    <property type="match status" value="1"/>
</dbReference>
<dbReference type="RefSeq" id="WP_189494647.1">
    <property type="nucleotide sequence ID" value="NZ_BMZH01000001.1"/>
</dbReference>
<organism evidence="7 8">
    <name type="scientific">Algimonas arctica</name>
    <dbReference type="NCBI Taxonomy" id="1479486"/>
    <lineage>
        <taxon>Bacteria</taxon>
        <taxon>Pseudomonadati</taxon>
        <taxon>Pseudomonadota</taxon>
        <taxon>Alphaproteobacteria</taxon>
        <taxon>Maricaulales</taxon>
        <taxon>Robiginitomaculaceae</taxon>
        <taxon>Algimonas</taxon>
    </lineage>
</organism>
<keyword evidence="6" id="KW-0997">Cell inner membrane</keyword>
<proteinExistence type="inferred from homology"/>
<name>A0A8J3CQ42_9PROT</name>
<dbReference type="GO" id="GO:0005886">
    <property type="term" value="C:plasma membrane"/>
    <property type="evidence" value="ECO:0007669"/>
    <property type="project" value="UniProtKB-SubCell"/>
</dbReference>
<evidence type="ECO:0000313" key="8">
    <source>
        <dbReference type="Proteomes" id="UP000634004"/>
    </source>
</evidence>
<evidence type="ECO:0000256" key="6">
    <source>
        <dbReference type="HAMAP-Rule" id="MF_02079"/>
    </source>
</evidence>
<feature type="transmembrane region" description="Helical" evidence="6">
    <location>
        <begin position="20"/>
        <end position="44"/>
    </location>
</feature>
<dbReference type="EMBL" id="BMZH01000001">
    <property type="protein sequence ID" value="GHA83069.1"/>
    <property type="molecule type" value="Genomic_DNA"/>
</dbReference>
<feature type="transmembrane region" description="Helical" evidence="6">
    <location>
        <begin position="277"/>
        <end position="299"/>
    </location>
</feature>
<sequence>MTVRFEEFEGVGSKLYQLNWLLPVLAGLLGLVGVMAILSANNGVWQHGAMQHSVRITFAFMVMIGVALTNIRVWYSLAYPAYFAALLLLVGVEFFGINVNGSVRWLQLGPIRIQPSEVIKPAVVLALARFYHDLPSWRVSDPIGLAGVLFLIGAPMALVLRQPDLGTSLLICATGAAIIFLAGVSWRVITLGSVLVAISVPIVWQFGLRDYQRGRILTFLDPSRDPAGASYHITQSKIALGSGGVSGKGYMQGSQRQGGYVPENSTDFISTVIGEEFGFIGSLALMGLYIAVIAACIRLSMQCKAVFSRLLILGLTTTFALYIFINLGMVMGLLPVVGVPLPLVSYGGTVILVVMGSFGLMLSAHLHTGTPLPRSD</sequence>
<keyword evidence="4 6" id="KW-1133">Transmembrane helix</keyword>
<evidence type="ECO:0000256" key="3">
    <source>
        <dbReference type="ARBA" id="ARBA00022960"/>
    </source>
</evidence>
<keyword evidence="8" id="KW-1185">Reference proteome</keyword>
<dbReference type="AlphaFoldDB" id="A0A8J3CQ42"/>
<dbReference type="GO" id="GO:0071555">
    <property type="term" value="P:cell wall organization"/>
    <property type="evidence" value="ECO:0007669"/>
    <property type="project" value="UniProtKB-KW"/>
</dbReference>
<feature type="transmembrane region" description="Helical" evidence="6">
    <location>
        <begin position="165"/>
        <end position="182"/>
    </location>
</feature>
<reference evidence="7" key="1">
    <citation type="journal article" date="2014" name="Int. J. Syst. Evol. Microbiol.">
        <title>Complete genome sequence of Corynebacterium casei LMG S-19264T (=DSM 44701T), isolated from a smear-ripened cheese.</title>
        <authorList>
            <consortium name="US DOE Joint Genome Institute (JGI-PGF)"/>
            <person name="Walter F."/>
            <person name="Albersmeier A."/>
            <person name="Kalinowski J."/>
            <person name="Ruckert C."/>
        </authorList>
    </citation>
    <scope>NUCLEOTIDE SEQUENCE</scope>
    <source>
        <strain evidence="7">KCTC 32513</strain>
    </source>
</reference>
<comment type="similarity">
    <text evidence="6">Belongs to the SEDS family. MrdB/RodA subfamily.</text>
</comment>
<dbReference type="InterPro" id="IPR001182">
    <property type="entry name" value="FtsW/RodA"/>
</dbReference>
<dbReference type="GO" id="GO:0009252">
    <property type="term" value="P:peptidoglycan biosynthetic process"/>
    <property type="evidence" value="ECO:0007669"/>
    <property type="project" value="UniProtKB-UniRule"/>
</dbReference>
<dbReference type="GO" id="GO:0015648">
    <property type="term" value="F:lipid-linked peptidoglycan transporter activity"/>
    <property type="evidence" value="ECO:0007669"/>
    <property type="project" value="TreeGrafter"/>
</dbReference>
<keyword evidence="2 6" id="KW-0812">Transmembrane</keyword>
<accession>A0A8J3CQ42</accession>
<feature type="transmembrane region" description="Helical" evidence="6">
    <location>
        <begin position="189"/>
        <end position="207"/>
    </location>
</feature>
<evidence type="ECO:0000313" key="7">
    <source>
        <dbReference type="EMBL" id="GHA83069.1"/>
    </source>
</evidence>
<reference evidence="7" key="2">
    <citation type="submission" date="2020-09" db="EMBL/GenBank/DDBJ databases">
        <authorList>
            <person name="Sun Q."/>
            <person name="Kim S."/>
        </authorList>
    </citation>
    <scope>NUCLEOTIDE SEQUENCE</scope>
    <source>
        <strain evidence="7">KCTC 32513</strain>
    </source>
</reference>
<feature type="transmembrane region" description="Helical" evidence="6">
    <location>
        <begin position="81"/>
        <end position="99"/>
    </location>
</feature>
<dbReference type="GO" id="GO:0008955">
    <property type="term" value="F:peptidoglycan glycosyltransferase activity"/>
    <property type="evidence" value="ECO:0007669"/>
    <property type="project" value="UniProtKB-UniRule"/>
</dbReference>
<protein>
    <recommendedName>
        <fullName evidence="6">Peptidoglycan glycosyltransferase MrdB</fullName>
        <shortName evidence="6">PGT</shortName>
        <ecNumber evidence="6">2.4.99.28</ecNumber>
    </recommendedName>
    <alternativeName>
        <fullName evidence="6">Cell elongation protein RodA</fullName>
    </alternativeName>
    <alternativeName>
        <fullName evidence="6">Cell wall polymerase</fullName>
    </alternativeName>
    <alternativeName>
        <fullName evidence="6">Peptidoglycan polymerase</fullName>
        <shortName evidence="6">PG polymerase</shortName>
    </alternativeName>
</protein>
<dbReference type="GO" id="GO:0008360">
    <property type="term" value="P:regulation of cell shape"/>
    <property type="evidence" value="ECO:0007669"/>
    <property type="project" value="UniProtKB-KW"/>
</dbReference>
<evidence type="ECO:0000256" key="2">
    <source>
        <dbReference type="ARBA" id="ARBA00022692"/>
    </source>
</evidence>
<dbReference type="GO" id="GO:0051301">
    <property type="term" value="P:cell division"/>
    <property type="evidence" value="ECO:0007669"/>
    <property type="project" value="InterPro"/>
</dbReference>
<keyword evidence="6" id="KW-0808">Transferase</keyword>
<dbReference type="UniPathway" id="UPA00219"/>
<evidence type="ECO:0000256" key="5">
    <source>
        <dbReference type="ARBA" id="ARBA00023136"/>
    </source>
</evidence>
<keyword evidence="3 6" id="KW-0133">Cell shape</keyword>
<feature type="transmembrane region" description="Helical" evidence="6">
    <location>
        <begin position="343"/>
        <end position="364"/>
    </location>
</feature>
<feature type="transmembrane region" description="Helical" evidence="6">
    <location>
        <begin position="139"/>
        <end position="159"/>
    </location>
</feature>
<keyword evidence="6" id="KW-0328">Glycosyltransferase</keyword>
<comment type="function">
    <text evidence="6">Peptidoglycan polymerase that is essential for cell wall elongation.</text>
</comment>
<dbReference type="HAMAP" id="MF_02079">
    <property type="entry name" value="PGT_RodA"/>
    <property type="match status" value="1"/>
</dbReference>
<feature type="transmembrane region" description="Helical" evidence="6">
    <location>
        <begin position="56"/>
        <end position="75"/>
    </location>
</feature>
<dbReference type="EC" id="2.4.99.28" evidence="6"/>
<feature type="transmembrane region" description="Helical" evidence="6">
    <location>
        <begin position="311"/>
        <end position="337"/>
    </location>
</feature>
<comment type="caution">
    <text evidence="7">The sequence shown here is derived from an EMBL/GenBank/DDBJ whole genome shotgun (WGS) entry which is preliminary data.</text>
</comment>
<keyword evidence="6" id="KW-0573">Peptidoglycan synthesis</keyword>
<dbReference type="Pfam" id="PF01098">
    <property type="entry name" value="FTSW_RODA_SPOVE"/>
    <property type="match status" value="1"/>
</dbReference>
<keyword evidence="6" id="KW-1003">Cell membrane</keyword>
<keyword evidence="5 6" id="KW-0472">Membrane</keyword>
<dbReference type="GO" id="GO:0032153">
    <property type="term" value="C:cell division site"/>
    <property type="evidence" value="ECO:0007669"/>
    <property type="project" value="TreeGrafter"/>
</dbReference>